<protein>
    <submittedName>
        <fullName evidence="1">Uncharacterized protein</fullName>
    </submittedName>
</protein>
<feature type="non-terminal residue" evidence="1">
    <location>
        <position position="1"/>
    </location>
</feature>
<name>A0A819YW96_9BILA</name>
<dbReference type="Proteomes" id="UP000663823">
    <property type="component" value="Unassembled WGS sequence"/>
</dbReference>
<accession>A0A819YW96</accession>
<dbReference type="AlphaFoldDB" id="A0A819YW96"/>
<evidence type="ECO:0000313" key="1">
    <source>
        <dbReference type="EMBL" id="CAF4155200.1"/>
    </source>
</evidence>
<gene>
    <name evidence="1" type="ORF">OTI717_LOCUS36432</name>
</gene>
<comment type="caution">
    <text evidence="1">The sequence shown here is derived from an EMBL/GenBank/DDBJ whole genome shotgun (WGS) entry which is preliminary data.</text>
</comment>
<reference evidence="1" key="1">
    <citation type="submission" date="2021-02" db="EMBL/GenBank/DDBJ databases">
        <authorList>
            <person name="Nowell W R."/>
        </authorList>
    </citation>
    <scope>NUCLEOTIDE SEQUENCE</scope>
</reference>
<organism evidence="1 2">
    <name type="scientific">Rotaria sordida</name>
    <dbReference type="NCBI Taxonomy" id="392033"/>
    <lineage>
        <taxon>Eukaryota</taxon>
        <taxon>Metazoa</taxon>
        <taxon>Spiralia</taxon>
        <taxon>Gnathifera</taxon>
        <taxon>Rotifera</taxon>
        <taxon>Eurotatoria</taxon>
        <taxon>Bdelloidea</taxon>
        <taxon>Philodinida</taxon>
        <taxon>Philodinidae</taxon>
        <taxon>Rotaria</taxon>
    </lineage>
</organism>
<evidence type="ECO:0000313" key="2">
    <source>
        <dbReference type="Proteomes" id="UP000663823"/>
    </source>
</evidence>
<sequence length="94" mass="10958">MAYETSIQNVNNKQHVSMNDGENKENVTLIWFNPNTRSEKTSHEDLLTKYSNIIGIYINFDNLCKSIKEEIDFINKQIQTCSFINEHQITCDAK</sequence>
<dbReference type="EMBL" id="CAJOAX010015464">
    <property type="protein sequence ID" value="CAF4155200.1"/>
    <property type="molecule type" value="Genomic_DNA"/>
</dbReference>
<proteinExistence type="predicted"/>